<keyword evidence="1" id="KW-0812">Transmembrane</keyword>
<accession>A0ABM9FKY4</accession>
<evidence type="ECO:0000313" key="2">
    <source>
        <dbReference type="EMBL" id="CAH8202668.1"/>
    </source>
</evidence>
<dbReference type="Proteomes" id="UP001152658">
    <property type="component" value="Unassembled WGS sequence"/>
</dbReference>
<reference evidence="2" key="1">
    <citation type="submission" date="2022-06" db="EMBL/GenBank/DDBJ databases">
        <authorList>
            <person name="Goudenege D."/>
            <person name="Le Roux F."/>
        </authorList>
    </citation>
    <scope>NUCLEOTIDE SEQUENCE</scope>
    <source>
        <strain evidence="2">12-063</strain>
    </source>
</reference>
<comment type="caution">
    <text evidence="2">The sequence shown here is derived from an EMBL/GenBank/DDBJ whole genome shotgun (WGS) entry which is preliminary data.</text>
</comment>
<organism evidence="2 3">
    <name type="scientific">Vibrio aestuarianus</name>
    <dbReference type="NCBI Taxonomy" id="28171"/>
    <lineage>
        <taxon>Bacteria</taxon>
        <taxon>Pseudomonadati</taxon>
        <taxon>Pseudomonadota</taxon>
        <taxon>Gammaproteobacteria</taxon>
        <taxon>Vibrionales</taxon>
        <taxon>Vibrionaceae</taxon>
        <taxon>Vibrio</taxon>
    </lineage>
</organism>
<dbReference type="EMBL" id="CALYLK010000005">
    <property type="protein sequence ID" value="CAH8202668.1"/>
    <property type="molecule type" value="Genomic_DNA"/>
</dbReference>
<protein>
    <submittedName>
        <fullName evidence="2">Uncharacterized protein</fullName>
    </submittedName>
</protein>
<keyword evidence="1" id="KW-1133">Transmembrane helix</keyword>
<gene>
    <name evidence="2" type="ORF">VAE063_1040001</name>
</gene>
<keyword evidence="1" id="KW-0472">Membrane</keyword>
<name>A0ABM9FKY4_9VIBR</name>
<keyword evidence="3" id="KW-1185">Reference proteome</keyword>
<proteinExistence type="predicted"/>
<evidence type="ECO:0000313" key="3">
    <source>
        <dbReference type="Proteomes" id="UP001152658"/>
    </source>
</evidence>
<sequence length="51" mass="6194">MAWSKWILEQPEIDRFQGSWVASIKFWIWFVLSFGGFKSLQLKCLFDWFSC</sequence>
<evidence type="ECO:0000256" key="1">
    <source>
        <dbReference type="SAM" id="Phobius"/>
    </source>
</evidence>
<feature type="transmembrane region" description="Helical" evidence="1">
    <location>
        <begin position="20"/>
        <end position="37"/>
    </location>
</feature>